<protein>
    <recommendedName>
        <fullName evidence="4">Accessory gland protein</fullName>
    </recommendedName>
</protein>
<dbReference type="AlphaFoldDB" id="A0AAN9ZBK9"/>
<organism evidence="2 3">
    <name type="scientific">Gryllus longicercus</name>
    <dbReference type="NCBI Taxonomy" id="2509291"/>
    <lineage>
        <taxon>Eukaryota</taxon>
        <taxon>Metazoa</taxon>
        <taxon>Ecdysozoa</taxon>
        <taxon>Arthropoda</taxon>
        <taxon>Hexapoda</taxon>
        <taxon>Insecta</taxon>
        <taxon>Pterygota</taxon>
        <taxon>Neoptera</taxon>
        <taxon>Polyneoptera</taxon>
        <taxon>Orthoptera</taxon>
        <taxon>Ensifera</taxon>
        <taxon>Gryllidea</taxon>
        <taxon>Grylloidea</taxon>
        <taxon>Gryllidae</taxon>
        <taxon>Gryllinae</taxon>
        <taxon>Gryllus</taxon>
    </lineage>
</organism>
<feature type="signal peptide" evidence="1">
    <location>
        <begin position="1"/>
        <end position="23"/>
    </location>
</feature>
<accession>A0AAN9ZBK9</accession>
<comment type="caution">
    <text evidence="2">The sequence shown here is derived from an EMBL/GenBank/DDBJ whole genome shotgun (WGS) entry which is preliminary data.</text>
</comment>
<evidence type="ECO:0000256" key="1">
    <source>
        <dbReference type="SAM" id="SignalP"/>
    </source>
</evidence>
<evidence type="ECO:0008006" key="4">
    <source>
        <dbReference type="Google" id="ProtNLM"/>
    </source>
</evidence>
<proteinExistence type="predicted"/>
<evidence type="ECO:0000313" key="2">
    <source>
        <dbReference type="EMBL" id="KAK7869772.1"/>
    </source>
</evidence>
<name>A0AAN9ZBK9_9ORTH</name>
<dbReference type="EMBL" id="JAZDUA010000069">
    <property type="protein sequence ID" value="KAK7869772.1"/>
    <property type="molecule type" value="Genomic_DNA"/>
</dbReference>
<gene>
    <name evidence="2" type="ORF">R5R35_008306</name>
</gene>
<sequence length="106" mass="11729">MRTTFICAGLLCAWALLAPRAAGKPKPIMVWSGKLSPIMPALPTPPPPVPYPPVPPAPVWEDPEPGFNNLLTYPSRGAAKFGFRVKPLKTYIPQFSYSKEFVYPYL</sequence>
<keyword evidence="3" id="KW-1185">Reference proteome</keyword>
<feature type="chain" id="PRO_5042953567" description="Accessory gland protein" evidence="1">
    <location>
        <begin position="24"/>
        <end position="106"/>
    </location>
</feature>
<evidence type="ECO:0000313" key="3">
    <source>
        <dbReference type="Proteomes" id="UP001378592"/>
    </source>
</evidence>
<dbReference type="Proteomes" id="UP001378592">
    <property type="component" value="Unassembled WGS sequence"/>
</dbReference>
<keyword evidence="1" id="KW-0732">Signal</keyword>
<reference evidence="2 3" key="1">
    <citation type="submission" date="2024-03" db="EMBL/GenBank/DDBJ databases">
        <title>The genome assembly and annotation of the cricket Gryllus longicercus Weissman &amp; Gray.</title>
        <authorList>
            <person name="Szrajer S."/>
            <person name="Gray D."/>
            <person name="Ylla G."/>
        </authorList>
    </citation>
    <scope>NUCLEOTIDE SEQUENCE [LARGE SCALE GENOMIC DNA]</scope>
    <source>
        <strain evidence="2">DAG 2021-001</strain>
        <tissue evidence="2">Whole body minus gut</tissue>
    </source>
</reference>